<evidence type="ECO:0000313" key="3">
    <source>
        <dbReference type="Proteomes" id="UP000474777"/>
    </source>
</evidence>
<gene>
    <name evidence="2" type="ORF">GXP69_12185</name>
</gene>
<dbReference type="AlphaFoldDB" id="A0A6B3LTW5"/>
<protein>
    <submittedName>
        <fullName evidence="2">DUF4136 domain-containing protein</fullName>
    </submittedName>
</protein>
<dbReference type="Proteomes" id="UP000474777">
    <property type="component" value="Unassembled WGS sequence"/>
</dbReference>
<name>A0A6B3LTW5_9BACT</name>
<dbReference type="InterPro" id="IPR025411">
    <property type="entry name" value="DUF4136"/>
</dbReference>
<sequence length="181" mass="20383">MTIRIATIALCWLTILLAGCSSIRVLDTKADEGFRLSNYSTFDFYEVETGGDALEAYAPQLDFLRQEIARQLEQRGLKQSSSDPELKINLGLVVASKVQTRETRYGSDAPYYIGQRRYTWKSEEVVVNNYKQGTLSLHLVDNATNKLVWQGAAEGVLPENNTPKIQKRISEGVQKLLQQIP</sequence>
<feature type="domain" description="DUF4136" evidence="1">
    <location>
        <begin position="28"/>
        <end position="181"/>
    </location>
</feature>
<accession>A0A6B3LTW5</accession>
<dbReference type="EMBL" id="JAAGWD010000005">
    <property type="protein sequence ID" value="NEM98455.1"/>
    <property type="molecule type" value="Genomic_DNA"/>
</dbReference>
<comment type="caution">
    <text evidence="2">The sequence shown here is derived from an EMBL/GenBank/DDBJ whole genome shotgun (WGS) entry which is preliminary data.</text>
</comment>
<evidence type="ECO:0000313" key="2">
    <source>
        <dbReference type="EMBL" id="NEM98455.1"/>
    </source>
</evidence>
<reference evidence="2 3" key="1">
    <citation type="submission" date="2020-02" db="EMBL/GenBank/DDBJ databases">
        <authorList>
            <person name="Kim M.K."/>
        </authorList>
    </citation>
    <scope>NUCLEOTIDE SEQUENCE [LARGE SCALE GENOMIC DNA]</scope>
    <source>
        <strain evidence="2 3">BT327</strain>
    </source>
</reference>
<keyword evidence="3" id="KW-1185">Reference proteome</keyword>
<dbReference type="Pfam" id="PF13590">
    <property type="entry name" value="DUF4136"/>
    <property type="match status" value="1"/>
</dbReference>
<dbReference type="Gene3D" id="3.30.160.670">
    <property type="match status" value="1"/>
</dbReference>
<evidence type="ECO:0000259" key="1">
    <source>
        <dbReference type="Pfam" id="PF13590"/>
    </source>
</evidence>
<proteinExistence type="predicted"/>
<organism evidence="2 3">
    <name type="scientific">Pontibacter burrus</name>
    <dbReference type="NCBI Taxonomy" id="2704466"/>
    <lineage>
        <taxon>Bacteria</taxon>
        <taxon>Pseudomonadati</taxon>
        <taxon>Bacteroidota</taxon>
        <taxon>Cytophagia</taxon>
        <taxon>Cytophagales</taxon>
        <taxon>Hymenobacteraceae</taxon>
        <taxon>Pontibacter</taxon>
    </lineage>
</organism>
<dbReference type="RefSeq" id="WP_163915351.1">
    <property type="nucleotide sequence ID" value="NZ_JAAGWD010000005.1"/>
</dbReference>
<dbReference type="PROSITE" id="PS51257">
    <property type="entry name" value="PROKAR_LIPOPROTEIN"/>
    <property type="match status" value="1"/>
</dbReference>